<evidence type="ECO:0000256" key="1">
    <source>
        <dbReference type="SAM" id="Phobius"/>
    </source>
</evidence>
<keyword evidence="1" id="KW-0472">Membrane</keyword>
<keyword evidence="3" id="KW-1185">Reference proteome</keyword>
<sequence length="63" mass="6690">MKIAVILAASGFIMTFGGLIFIIGLILSSESNSMGILFSILVIINGFMALGLSEILNKLNEKT</sequence>
<organism evidence="2 3">
    <name type="scientific">Savagea faecisuis</name>
    <dbReference type="NCBI Taxonomy" id="1274803"/>
    <lineage>
        <taxon>Bacteria</taxon>
        <taxon>Bacillati</taxon>
        <taxon>Bacillota</taxon>
        <taxon>Bacilli</taxon>
        <taxon>Bacillales</taxon>
        <taxon>Caryophanaceae</taxon>
        <taxon>Savagea</taxon>
    </lineage>
</organism>
<keyword evidence="1" id="KW-1133">Transmembrane helix</keyword>
<evidence type="ECO:0000313" key="2">
    <source>
        <dbReference type="EMBL" id="MFD0943815.1"/>
    </source>
</evidence>
<gene>
    <name evidence="2" type="ORF">ACFQ0V_08565</name>
</gene>
<name>A0ABW3H0L4_9BACL</name>
<evidence type="ECO:0000313" key="3">
    <source>
        <dbReference type="Proteomes" id="UP001596976"/>
    </source>
</evidence>
<protein>
    <recommendedName>
        <fullName evidence="4">NADH dehydrogenase subunit 4L</fullName>
    </recommendedName>
</protein>
<proteinExistence type="predicted"/>
<dbReference type="RefSeq" id="WP_381012285.1">
    <property type="nucleotide sequence ID" value="NZ_JBHTJF010000029.1"/>
</dbReference>
<reference evidence="3" key="1">
    <citation type="journal article" date="2019" name="Int. J. Syst. Evol. Microbiol.">
        <title>The Global Catalogue of Microorganisms (GCM) 10K type strain sequencing project: providing services to taxonomists for standard genome sequencing and annotation.</title>
        <authorList>
            <consortium name="The Broad Institute Genomics Platform"/>
            <consortium name="The Broad Institute Genome Sequencing Center for Infectious Disease"/>
            <person name="Wu L."/>
            <person name="Ma J."/>
        </authorList>
    </citation>
    <scope>NUCLEOTIDE SEQUENCE [LARGE SCALE GENOMIC DNA]</scope>
    <source>
        <strain evidence="3">CCUG 63563</strain>
    </source>
</reference>
<evidence type="ECO:0008006" key="4">
    <source>
        <dbReference type="Google" id="ProtNLM"/>
    </source>
</evidence>
<accession>A0ABW3H0L4</accession>
<keyword evidence="1" id="KW-0812">Transmembrane</keyword>
<dbReference type="Proteomes" id="UP001596976">
    <property type="component" value="Unassembled WGS sequence"/>
</dbReference>
<comment type="caution">
    <text evidence="2">The sequence shown here is derived from an EMBL/GenBank/DDBJ whole genome shotgun (WGS) entry which is preliminary data.</text>
</comment>
<feature type="transmembrane region" description="Helical" evidence="1">
    <location>
        <begin position="5"/>
        <end position="27"/>
    </location>
</feature>
<feature type="transmembrane region" description="Helical" evidence="1">
    <location>
        <begin position="33"/>
        <end position="52"/>
    </location>
</feature>
<dbReference type="EMBL" id="JBHTJF010000029">
    <property type="protein sequence ID" value="MFD0943815.1"/>
    <property type="molecule type" value="Genomic_DNA"/>
</dbReference>